<dbReference type="Pfam" id="PF13439">
    <property type="entry name" value="Glyco_transf_4"/>
    <property type="match status" value="1"/>
</dbReference>
<reference evidence="3 4" key="1">
    <citation type="submission" date="2019-07" db="EMBL/GenBank/DDBJ databases">
        <title>Genomic Encyclopedia of Archaeal and Bacterial Type Strains, Phase II (KMG-II): from individual species to whole genera.</title>
        <authorList>
            <person name="Goeker M."/>
        </authorList>
    </citation>
    <scope>NUCLEOTIDE SEQUENCE [LARGE SCALE GENOMIC DNA]</scope>
    <source>
        <strain evidence="3 4">DSM 18850</strain>
    </source>
</reference>
<keyword evidence="3" id="KW-0808">Transferase</keyword>
<organism evidence="3 4">
    <name type="scientific">Sphingobacterium allocomposti</name>
    <dbReference type="NCBI Taxonomy" id="415956"/>
    <lineage>
        <taxon>Bacteria</taxon>
        <taxon>Pseudomonadati</taxon>
        <taxon>Bacteroidota</taxon>
        <taxon>Sphingobacteriia</taxon>
        <taxon>Sphingobacteriales</taxon>
        <taxon>Sphingobacteriaceae</taxon>
        <taxon>Sphingobacterium</taxon>
    </lineage>
</organism>
<accession>A0A5S5DML0</accession>
<dbReference type="InterPro" id="IPR028098">
    <property type="entry name" value="Glyco_trans_4-like_N"/>
</dbReference>
<feature type="domain" description="Glycosyl transferase family 1" evidence="1">
    <location>
        <begin position="170"/>
        <end position="349"/>
    </location>
</feature>
<dbReference type="GO" id="GO:0016757">
    <property type="term" value="F:glycosyltransferase activity"/>
    <property type="evidence" value="ECO:0007669"/>
    <property type="project" value="InterPro"/>
</dbReference>
<comment type="caution">
    <text evidence="3">The sequence shown here is derived from an EMBL/GenBank/DDBJ whole genome shotgun (WGS) entry which is preliminary data.</text>
</comment>
<protein>
    <submittedName>
        <fullName evidence="3">Glycosyltransferase involved in cell wall biosynthesis</fullName>
    </submittedName>
</protein>
<sequence>MRIAIIGTYPPRQCGIATFTYDLYRALPVEGEKHGIVAISDGTEPSFPSEVCFTINKNVHQDYVQAAAYINQHFDICVLQHEYGIFGGDAGDFIVQLLKRLNVPVVSNLHTVLQHPSPKEHETLKTICSYSKLVTVMTDMAIRLLQQVFGVPRSKIEMVPHGVPAFDYNQTEAKKQLGLTGRKVMLSFGFLGRNKGIETAIEAVKQVNDPSFLYIVLGSTHPNVLREEGEGYRLFLEEQIAANGLNDRIQLINTFASEELLVKYLTACDIYVTPYPNENQISSGTLSFAIGAGAAVISTPYWYAKDLLAHDRGLLFDFHDAGGLAGHINRLLDDPLILAKYRRNAAAYGRLTSWPNVAGRYYGHLKQVCTSIPTITLRQDAKKVASLFAVNTTRLSS</sequence>
<name>A0A5S5DML0_9SPHI</name>
<dbReference type="EMBL" id="VNHX01000003">
    <property type="protein sequence ID" value="TYP97157.1"/>
    <property type="molecule type" value="Genomic_DNA"/>
</dbReference>
<dbReference type="Gene3D" id="3.40.50.2000">
    <property type="entry name" value="Glycogen Phosphorylase B"/>
    <property type="match status" value="2"/>
</dbReference>
<evidence type="ECO:0000259" key="1">
    <source>
        <dbReference type="Pfam" id="PF00534"/>
    </source>
</evidence>
<proteinExistence type="predicted"/>
<dbReference type="Proteomes" id="UP000325105">
    <property type="component" value="Unassembled WGS sequence"/>
</dbReference>
<evidence type="ECO:0000313" key="3">
    <source>
        <dbReference type="EMBL" id="TYP97157.1"/>
    </source>
</evidence>
<dbReference type="PANTHER" id="PTHR12526:SF572">
    <property type="entry name" value="BLL5144 PROTEIN"/>
    <property type="match status" value="1"/>
</dbReference>
<dbReference type="PANTHER" id="PTHR12526">
    <property type="entry name" value="GLYCOSYLTRANSFERASE"/>
    <property type="match status" value="1"/>
</dbReference>
<keyword evidence="4" id="KW-1185">Reference proteome</keyword>
<evidence type="ECO:0000313" key="4">
    <source>
        <dbReference type="Proteomes" id="UP000325105"/>
    </source>
</evidence>
<dbReference type="InterPro" id="IPR001296">
    <property type="entry name" value="Glyco_trans_1"/>
</dbReference>
<gene>
    <name evidence="3" type="ORF">BC792_10383</name>
</gene>
<dbReference type="CDD" id="cd03822">
    <property type="entry name" value="GT4_mannosyltransferase-like"/>
    <property type="match status" value="1"/>
</dbReference>
<dbReference type="OrthoDB" id="9765330at2"/>
<dbReference type="Pfam" id="PF00534">
    <property type="entry name" value="Glycos_transf_1"/>
    <property type="match status" value="1"/>
</dbReference>
<dbReference type="AlphaFoldDB" id="A0A5S5DML0"/>
<feature type="domain" description="Glycosyltransferase subfamily 4-like N-terminal" evidence="2">
    <location>
        <begin position="15"/>
        <end position="163"/>
    </location>
</feature>
<dbReference type="RefSeq" id="WP_148907554.1">
    <property type="nucleotide sequence ID" value="NZ_VNHX01000003.1"/>
</dbReference>
<evidence type="ECO:0000259" key="2">
    <source>
        <dbReference type="Pfam" id="PF13439"/>
    </source>
</evidence>
<dbReference type="SUPFAM" id="SSF53756">
    <property type="entry name" value="UDP-Glycosyltransferase/glycogen phosphorylase"/>
    <property type="match status" value="1"/>
</dbReference>